<reference evidence="1 2" key="1">
    <citation type="submission" date="2016-11" db="EMBL/GenBank/DDBJ databases">
        <title>Paenibacillus species isolates.</title>
        <authorList>
            <person name="Beno S.M."/>
        </authorList>
    </citation>
    <scope>NUCLEOTIDE SEQUENCE [LARGE SCALE GENOMIC DNA]</scope>
    <source>
        <strain evidence="1 2">FSL H7-0443</strain>
    </source>
</reference>
<gene>
    <name evidence="1" type="ORF">BSK65_25345</name>
</gene>
<dbReference type="PANTHER" id="PTHR41244">
    <property type="entry name" value="RHAMNAN SYNTHESIS F"/>
    <property type="match status" value="1"/>
</dbReference>
<dbReference type="Pfam" id="PF14307">
    <property type="entry name" value="Glyco_tran_WbsX"/>
    <property type="match status" value="1"/>
</dbReference>
<name>A0A1R0ZA66_9BACL</name>
<sequence>MKIISFYLPQYHEVTENNEWWGKGFTEWVNVKNSIPRFKGHQQPRIPLNKNYYDLTDSKSLKWQADLAKEYGIYGFCYYHYWFEGHLLLEKPAEIMLQDKSIELPFCFCWANHTWRRTWANKHKTVLLEQTYGDKEDWENHFNYFLPFFKDDRYIKNNEKPMLVIYNPSSIDRLEEMLSLWNQLALENGLNGISYSYQENAYATVDTPTSNMFDYGIEYQPSRALEVINKSSSSIIKRTTNRIADAIPILRSRWTTLTYDYDKVWKCILNQQPLSNKSIPGAFVDWDDSPRRKNRGSVSLGVTPGKFKKYLSQQIRRTKEVYQKDMLFVFAWNEWGEGGYLEPDELHNYKMLEAVREALQENEE</sequence>
<dbReference type="RefSeq" id="WP_076286473.1">
    <property type="nucleotide sequence ID" value="NZ_MPTW01000020.1"/>
</dbReference>
<dbReference type="Proteomes" id="UP000187425">
    <property type="component" value="Unassembled WGS sequence"/>
</dbReference>
<comment type="caution">
    <text evidence="1">The sequence shown here is derived from an EMBL/GenBank/DDBJ whole genome shotgun (WGS) entry which is preliminary data.</text>
</comment>
<dbReference type="InterPro" id="IPR032719">
    <property type="entry name" value="WbsX"/>
</dbReference>
<dbReference type="PANTHER" id="PTHR41244:SF1">
    <property type="entry name" value="GLYCOSYLTRANSFERASE"/>
    <property type="match status" value="1"/>
</dbReference>
<organism evidence="1 2">
    <name type="scientific">Paenibacillus odorifer</name>
    <dbReference type="NCBI Taxonomy" id="189426"/>
    <lineage>
        <taxon>Bacteria</taxon>
        <taxon>Bacillati</taxon>
        <taxon>Bacillota</taxon>
        <taxon>Bacilli</taxon>
        <taxon>Bacillales</taxon>
        <taxon>Paenibacillaceae</taxon>
        <taxon>Paenibacillus</taxon>
    </lineage>
</organism>
<dbReference type="EMBL" id="MPTW01000020">
    <property type="protein sequence ID" value="OME65263.1"/>
    <property type="molecule type" value="Genomic_DNA"/>
</dbReference>
<proteinExistence type="predicted"/>
<dbReference type="OrthoDB" id="9816424at2"/>
<evidence type="ECO:0000313" key="1">
    <source>
        <dbReference type="EMBL" id="OME65263.1"/>
    </source>
</evidence>
<dbReference type="CDD" id="cd11579">
    <property type="entry name" value="Glyco_tran_WbsX"/>
    <property type="match status" value="1"/>
</dbReference>
<protein>
    <submittedName>
        <fullName evidence="1">Glycosyl transferase</fullName>
    </submittedName>
</protein>
<evidence type="ECO:0000313" key="2">
    <source>
        <dbReference type="Proteomes" id="UP000187425"/>
    </source>
</evidence>
<dbReference type="AlphaFoldDB" id="A0A1R0ZA66"/>
<dbReference type="Gene3D" id="3.20.20.80">
    <property type="entry name" value="Glycosidases"/>
    <property type="match status" value="1"/>
</dbReference>
<dbReference type="GO" id="GO:0016740">
    <property type="term" value="F:transferase activity"/>
    <property type="evidence" value="ECO:0007669"/>
    <property type="project" value="UniProtKB-KW"/>
</dbReference>
<accession>A0A1R0ZA66</accession>
<keyword evidence="1" id="KW-0808">Transferase</keyword>